<organism evidence="2 3">
    <name type="scientific">Caenorhabditis briggsae</name>
    <dbReference type="NCBI Taxonomy" id="6238"/>
    <lineage>
        <taxon>Eukaryota</taxon>
        <taxon>Metazoa</taxon>
        <taxon>Ecdysozoa</taxon>
        <taxon>Nematoda</taxon>
        <taxon>Chromadorea</taxon>
        <taxon>Rhabditida</taxon>
        <taxon>Rhabditina</taxon>
        <taxon>Rhabditomorpha</taxon>
        <taxon>Rhabditoidea</taxon>
        <taxon>Rhabditidae</taxon>
        <taxon>Peloderinae</taxon>
        <taxon>Caenorhabditis</taxon>
    </lineage>
</organism>
<evidence type="ECO:0000313" key="3">
    <source>
        <dbReference type="Proteomes" id="UP000829354"/>
    </source>
</evidence>
<dbReference type="SUPFAM" id="SSF49354">
    <property type="entry name" value="PapD-like"/>
    <property type="match status" value="1"/>
</dbReference>
<feature type="domain" description="MSP" evidence="1">
    <location>
        <begin position="34"/>
        <end position="117"/>
    </location>
</feature>
<evidence type="ECO:0000259" key="1">
    <source>
        <dbReference type="PROSITE" id="PS50202"/>
    </source>
</evidence>
<reference evidence="2 3" key="1">
    <citation type="submission" date="2022-04" db="EMBL/GenBank/DDBJ databases">
        <title>Chromosome-level reference genomes for two strains of Caenorhabditis briggsae: an improved platform for comparative genomics.</title>
        <authorList>
            <person name="Stevens L."/>
            <person name="Andersen E."/>
        </authorList>
    </citation>
    <scope>NUCLEOTIDE SEQUENCE [LARGE SCALE GENOMIC DNA]</scope>
    <source>
        <strain evidence="2">VX34</strain>
        <tissue evidence="2">Whole-organism</tissue>
    </source>
</reference>
<dbReference type="Proteomes" id="UP000829354">
    <property type="component" value="Chromosome III"/>
</dbReference>
<sequence>MRKFSGIRIIKTDIIAGDNVDVEGPSSSSGGLGEIRIQPRCMVFNAPYMFYQKNRMMNPNDSIRHMALRISFSNSHRHFAEDDTGIIRPPDNFHTFNNCASFGFNQNVIEKHQIIIQ</sequence>
<gene>
    <name evidence="2" type="ORF">L5515_004978</name>
</gene>
<accession>A0AAE9EMZ3</accession>
<dbReference type="InterPro" id="IPR008962">
    <property type="entry name" value="PapD-like_sf"/>
</dbReference>
<dbReference type="EMBL" id="CP092622">
    <property type="protein sequence ID" value="UMM24996.1"/>
    <property type="molecule type" value="Genomic_DNA"/>
</dbReference>
<keyword evidence="3" id="KW-1185">Reference proteome</keyword>
<dbReference type="InterPro" id="IPR000535">
    <property type="entry name" value="MSP_dom"/>
</dbReference>
<proteinExistence type="predicted"/>
<dbReference type="AlphaFoldDB" id="A0AAE9EMZ3"/>
<name>A0AAE9EMZ3_CAEBR</name>
<protein>
    <recommendedName>
        <fullName evidence="1">MSP domain-containing protein</fullName>
    </recommendedName>
</protein>
<evidence type="ECO:0000313" key="2">
    <source>
        <dbReference type="EMBL" id="UMM24996.1"/>
    </source>
</evidence>
<dbReference type="PROSITE" id="PS50202">
    <property type="entry name" value="MSP"/>
    <property type="match status" value="1"/>
</dbReference>